<dbReference type="AlphaFoldDB" id="A0A6C0F966"/>
<feature type="domain" description="mRNA triphosphatase Cet1-like" evidence="5">
    <location>
        <begin position="79"/>
        <end position="215"/>
    </location>
</feature>
<comment type="catalytic activity">
    <reaction evidence="4">
        <text>a 5'-end triphospho-ribonucleoside in mRNA + H2O = a 5'-end diphospho-ribonucleoside in mRNA + phosphate + H(+)</text>
        <dbReference type="Rhea" id="RHEA:67004"/>
        <dbReference type="Rhea" id="RHEA-COMP:17164"/>
        <dbReference type="Rhea" id="RHEA-COMP:17165"/>
        <dbReference type="ChEBI" id="CHEBI:15377"/>
        <dbReference type="ChEBI" id="CHEBI:15378"/>
        <dbReference type="ChEBI" id="CHEBI:43474"/>
        <dbReference type="ChEBI" id="CHEBI:167616"/>
        <dbReference type="ChEBI" id="CHEBI:167618"/>
        <dbReference type="EC" id="3.6.1.74"/>
    </reaction>
    <physiologicalReaction direction="left-to-right" evidence="4">
        <dbReference type="Rhea" id="RHEA:67005"/>
    </physiologicalReaction>
</comment>
<dbReference type="EC" id="3.6.1.74" evidence="3"/>
<organism evidence="6">
    <name type="scientific">viral metagenome</name>
    <dbReference type="NCBI Taxonomy" id="1070528"/>
    <lineage>
        <taxon>unclassified sequences</taxon>
        <taxon>metagenomes</taxon>
        <taxon>organismal metagenomes</taxon>
    </lineage>
</organism>
<evidence type="ECO:0000256" key="2">
    <source>
        <dbReference type="ARBA" id="ARBA00022801"/>
    </source>
</evidence>
<evidence type="ECO:0000313" key="6">
    <source>
        <dbReference type="EMBL" id="QHT38228.1"/>
    </source>
</evidence>
<sequence>MASTVFKTNHDKMVSLQPNRGAYEQWLSNRFQEQKSSINQDIHEAVELLAKQINSWGSVPYLEIEARLGYFEDDDDGNVRLPFDSNVDKENFENIKEALAKWSEIKEITETTSVVYSFKDNIRMEVTSDGSRSAVKKEKLEHSNFRYDNSPFDLRVCFSAEVPIDVNGLTNMATQPVKRNKQRTSYHMNHWRFDLTVVTYIDNGIENREYQVEIEAKLDCIPYSDYVYMADSLMLKVKKLVNVCEKEEKGSERDMVPLKDISKKFGTLDNLMSKLQI</sequence>
<dbReference type="InterPro" id="IPR037009">
    <property type="entry name" value="mRNA_triPase_Cet1_sf"/>
</dbReference>
<dbReference type="SUPFAM" id="SSF55154">
    <property type="entry name" value="CYTH-like phosphatases"/>
    <property type="match status" value="1"/>
</dbReference>
<dbReference type="Gene3D" id="3.20.100.10">
    <property type="entry name" value="mRNA triphosphatase Cet1-like"/>
    <property type="match status" value="1"/>
</dbReference>
<dbReference type="GO" id="GO:0004651">
    <property type="term" value="F:polynucleotide 5'-phosphatase activity"/>
    <property type="evidence" value="ECO:0007669"/>
    <property type="project" value="InterPro"/>
</dbReference>
<dbReference type="Pfam" id="PF02940">
    <property type="entry name" value="mRNA_triPase"/>
    <property type="match status" value="1"/>
</dbReference>
<reference evidence="6" key="1">
    <citation type="journal article" date="2020" name="Nature">
        <title>Giant virus diversity and host interactions through global metagenomics.</title>
        <authorList>
            <person name="Schulz F."/>
            <person name="Roux S."/>
            <person name="Paez-Espino D."/>
            <person name="Jungbluth S."/>
            <person name="Walsh D.A."/>
            <person name="Denef V.J."/>
            <person name="McMahon K.D."/>
            <person name="Konstantinidis K.T."/>
            <person name="Eloe-Fadrosh E.A."/>
            <person name="Kyrpides N.C."/>
            <person name="Woyke T."/>
        </authorList>
    </citation>
    <scope>NUCLEOTIDE SEQUENCE</scope>
    <source>
        <strain evidence="6">GVMAG-S-ERX556101-89</strain>
    </source>
</reference>
<keyword evidence="1" id="KW-0507">mRNA processing</keyword>
<protein>
    <recommendedName>
        <fullName evidence="3">mRNA 5'-phosphatase</fullName>
        <ecNumber evidence="3">3.6.1.74</ecNumber>
    </recommendedName>
</protein>
<evidence type="ECO:0000256" key="4">
    <source>
        <dbReference type="ARBA" id="ARBA00047740"/>
    </source>
</evidence>
<keyword evidence="2" id="KW-0378">Hydrolase</keyword>
<dbReference type="GO" id="GO:0006397">
    <property type="term" value="P:mRNA processing"/>
    <property type="evidence" value="ECO:0007669"/>
    <property type="project" value="UniProtKB-KW"/>
</dbReference>
<evidence type="ECO:0000259" key="5">
    <source>
        <dbReference type="Pfam" id="PF02940"/>
    </source>
</evidence>
<dbReference type="CDD" id="cd07470">
    <property type="entry name" value="CYTH-like_mRNA_RTPase"/>
    <property type="match status" value="1"/>
</dbReference>
<name>A0A6C0F966_9ZZZZ</name>
<dbReference type="InterPro" id="IPR004206">
    <property type="entry name" value="mRNA_triPase_Cet1"/>
</dbReference>
<proteinExistence type="predicted"/>
<accession>A0A6C0F966</accession>
<dbReference type="InterPro" id="IPR033469">
    <property type="entry name" value="CYTH-like_dom_sf"/>
</dbReference>
<dbReference type="GO" id="GO:0140818">
    <property type="term" value="F:mRNA 5'-triphosphate monophosphatase activity"/>
    <property type="evidence" value="ECO:0007669"/>
    <property type="project" value="UniProtKB-EC"/>
</dbReference>
<evidence type="ECO:0000256" key="3">
    <source>
        <dbReference type="ARBA" id="ARBA00035028"/>
    </source>
</evidence>
<evidence type="ECO:0000256" key="1">
    <source>
        <dbReference type="ARBA" id="ARBA00022664"/>
    </source>
</evidence>
<dbReference type="EMBL" id="MN738829">
    <property type="protein sequence ID" value="QHT38228.1"/>
    <property type="molecule type" value="Genomic_DNA"/>
</dbReference>